<proteinExistence type="predicted"/>
<dbReference type="SUPFAM" id="SSF52058">
    <property type="entry name" value="L domain-like"/>
    <property type="match status" value="1"/>
</dbReference>
<name>A0ABY7VX64_9BACT</name>
<dbReference type="EMBL" id="CP117811">
    <property type="protein sequence ID" value="WDE97391.1"/>
    <property type="molecule type" value="Genomic_DNA"/>
</dbReference>
<gene>
    <name evidence="2" type="ORF">PQO03_05425</name>
</gene>
<evidence type="ECO:0000313" key="3">
    <source>
        <dbReference type="Proteomes" id="UP001214250"/>
    </source>
</evidence>
<dbReference type="Gene3D" id="3.80.10.10">
    <property type="entry name" value="Ribonuclease Inhibitor"/>
    <property type="match status" value="1"/>
</dbReference>
<protein>
    <recommendedName>
        <fullName evidence="4">Leucine-rich repeat domain-containing protein</fullName>
    </recommendedName>
</protein>
<feature type="signal peptide" evidence="1">
    <location>
        <begin position="1"/>
        <end position="18"/>
    </location>
</feature>
<dbReference type="InterPro" id="IPR032675">
    <property type="entry name" value="LRR_dom_sf"/>
</dbReference>
<evidence type="ECO:0000313" key="2">
    <source>
        <dbReference type="EMBL" id="WDE97391.1"/>
    </source>
</evidence>
<dbReference type="Proteomes" id="UP001214250">
    <property type="component" value="Chromosome 1"/>
</dbReference>
<evidence type="ECO:0000256" key="1">
    <source>
        <dbReference type="SAM" id="SignalP"/>
    </source>
</evidence>
<keyword evidence="3" id="KW-1185">Reference proteome</keyword>
<feature type="chain" id="PRO_5045819213" description="Leucine-rich repeat domain-containing protein" evidence="1">
    <location>
        <begin position="19"/>
        <end position="242"/>
    </location>
</feature>
<keyword evidence="1" id="KW-0732">Signal</keyword>
<dbReference type="RefSeq" id="WP_274151744.1">
    <property type="nucleotide sequence ID" value="NZ_CP117811.1"/>
</dbReference>
<organism evidence="2 3">
    <name type="scientific">Lentisphaera profundi</name>
    <dbReference type="NCBI Taxonomy" id="1658616"/>
    <lineage>
        <taxon>Bacteria</taxon>
        <taxon>Pseudomonadati</taxon>
        <taxon>Lentisphaerota</taxon>
        <taxon>Lentisphaeria</taxon>
        <taxon>Lentisphaerales</taxon>
        <taxon>Lentisphaeraceae</taxon>
        <taxon>Lentisphaera</taxon>
    </lineage>
</organism>
<evidence type="ECO:0008006" key="4">
    <source>
        <dbReference type="Google" id="ProtNLM"/>
    </source>
</evidence>
<accession>A0ABY7VX64</accession>
<sequence length="242" mass="27577">MFKQFFICSALLISTLSAKDSSIAADRASIKEYSSDTRKKLKALEPKDEFILNIGQNIDQDTFAKICSDSPWTTELRTDYGNKNLDSFAPLAKLSELRIFKVMKWEKSEETAIDLSPLSELIEMEEANFYATRVTNTQALNKLTKLKKLSFYMSAIDDLSFLANTKDLEELSLYGYKHTFKDYASLASLSKLKKLDTYMNPQATDKNMQVFSNLTALENFSSSNNKSITHVDFLNNTKNLRK</sequence>
<reference evidence="2 3" key="1">
    <citation type="submission" date="2023-02" db="EMBL/GenBank/DDBJ databases">
        <title>Genome sequence of Lentisphaera profundi SAORIC-696.</title>
        <authorList>
            <person name="Kim e."/>
            <person name="Cho J.-C."/>
            <person name="Choi A."/>
            <person name="Kang I."/>
        </authorList>
    </citation>
    <scope>NUCLEOTIDE SEQUENCE [LARGE SCALE GENOMIC DNA]</scope>
    <source>
        <strain evidence="2 3">SAORIC-696</strain>
    </source>
</reference>